<evidence type="ECO:0000313" key="3">
    <source>
        <dbReference type="EMBL" id="QLL58379.1"/>
    </source>
</evidence>
<dbReference type="Proteomes" id="UP000510643">
    <property type="component" value="Chromosome"/>
</dbReference>
<keyword evidence="3" id="KW-0223">Dioxygenase</keyword>
<dbReference type="GO" id="GO:0016702">
    <property type="term" value="F:oxidoreductase activity, acting on single donors with incorporation of molecular oxygen, incorporation of two atoms of oxygen"/>
    <property type="evidence" value="ECO:0007669"/>
    <property type="project" value="InterPro"/>
</dbReference>
<proteinExistence type="predicted"/>
<dbReference type="Gene3D" id="2.60.130.10">
    <property type="entry name" value="Aromatic compound dioxygenase"/>
    <property type="match status" value="1"/>
</dbReference>
<dbReference type="PANTHER" id="PTHR34315">
    <property type="match status" value="1"/>
</dbReference>
<evidence type="ECO:0000313" key="4">
    <source>
        <dbReference type="Proteomes" id="UP000510643"/>
    </source>
</evidence>
<keyword evidence="3" id="KW-0560">Oxidoreductase</keyword>
<keyword evidence="4" id="KW-1185">Reference proteome</keyword>
<gene>
    <name evidence="3" type="ORF">FH779_09905</name>
</gene>
<name>A0A7H9DUJ4_9FLAO</name>
<dbReference type="GO" id="GO:0008199">
    <property type="term" value="F:ferric iron binding"/>
    <property type="evidence" value="ECO:0007669"/>
    <property type="project" value="InterPro"/>
</dbReference>
<organism evidence="3 4">
    <name type="scientific">Empedobacter falsenii</name>
    <dbReference type="NCBI Taxonomy" id="343874"/>
    <lineage>
        <taxon>Bacteria</taxon>
        <taxon>Pseudomonadati</taxon>
        <taxon>Bacteroidota</taxon>
        <taxon>Flavobacteriia</taxon>
        <taxon>Flavobacteriales</taxon>
        <taxon>Weeksellaceae</taxon>
        <taxon>Empedobacter</taxon>
    </lineage>
</organism>
<accession>A0A7H9DUJ4</accession>
<feature type="region of interest" description="Disordered" evidence="1">
    <location>
        <begin position="237"/>
        <end position="268"/>
    </location>
</feature>
<sequence>MERKDFIKNSLGLLGASLIVPKVLMSCKDSNVVNDCEVWASETEGPFPTKKPEDFLSKNIKGDRTGVEATIKINVTNVDESCQPLIGAIVDIWHCDKDGNYSQYGGMRMQPTDYKSYKFLRGRQVTDENGNVEFNSIFPGWYESRATHIHVHIYDQKGKSLKVTQIAFPEGENSAVKIVNSAKEYGYTKGLNGYTYNANDNVFSDDTDGNQLAKVSGSLEKGYTIEANIVISTENIEEAKEPIGGGPGMPPPPDGMPPFDRKPKDENN</sequence>
<dbReference type="KEGG" id="efal:FH779_09905"/>
<dbReference type="AlphaFoldDB" id="A0A7H9DUJ4"/>
<reference evidence="3 4" key="1">
    <citation type="submission" date="2019-06" db="EMBL/GenBank/DDBJ databases">
        <title>Emergence of pandrug resistant Empedobacter falsenii in China.</title>
        <authorList>
            <person name="Dong N."/>
            <person name="Chen S."/>
            <person name="Zhang R."/>
        </authorList>
    </citation>
    <scope>NUCLEOTIDE SEQUENCE [LARGE SCALE GENOMIC DNA]</scope>
    <source>
        <strain evidence="3 4">1681-1</strain>
    </source>
</reference>
<dbReference type="EMBL" id="CP040908">
    <property type="protein sequence ID" value="QLL58379.1"/>
    <property type="molecule type" value="Genomic_DNA"/>
</dbReference>
<dbReference type="PANTHER" id="PTHR34315:SF1">
    <property type="entry name" value="INTRADIOL RING-CLEAVAGE DIOXYGENASES DOMAIN-CONTAINING PROTEIN-RELATED"/>
    <property type="match status" value="1"/>
</dbReference>
<dbReference type="InterPro" id="IPR000627">
    <property type="entry name" value="Intradiol_dOase_C"/>
</dbReference>
<feature type="compositionally biased region" description="Basic and acidic residues" evidence="1">
    <location>
        <begin position="259"/>
        <end position="268"/>
    </location>
</feature>
<protein>
    <submittedName>
        <fullName evidence="3">Intradiol ring-cleavage dioxygenase</fullName>
    </submittedName>
</protein>
<feature type="domain" description="Intradiol ring-cleavage dioxygenases" evidence="2">
    <location>
        <begin position="58"/>
        <end position="184"/>
    </location>
</feature>
<dbReference type="InterPro" id="IPR015889">
    <property type="entry name" value="Intradiol_dOase_core"/>
</dbReference>
<dbReference type="SUPFAM" id="SSF49482">
    <property type="entry name" value="Aromatic compound dioxygenase"/>
    <property type="match status" value="1"/>
</dbReference>
<evidence type="ECO:0000256" key="1">
    <source>
        <dbReference type="SAM" id="MobiDB-lite"/>
    </source>
</evidence>
<dbReference type="RefSeq" id="WP_180904551.1">
    <property type="nucleotide sequence ID" value="NZ_CP040908.1"/>
</dbReference>
<dbReference type="GeneID" id="78401772"/>
<dbReference type="Pfam" id="PF00775">
    <property type="entry name" value="Dioxygenase_C"/>
    <property type="match status" value="1"/>
</dbReference>
<evidence type="ECO:0000259" key="2">
    <source>
        <dbReference type="Pfam" id="PF00775"/>
    </source>
</evidence>